<dbReference type="Proteomes" id="UP000057981">
    <property type="component" value="Chromosome"/>
</dbReference>
<dbReference type="Pfam" id="PF00728">
    <property type="entry name" value="Glyco_hydro_20"/>
    <property type="match status" value="1"/>
</dbReference>
<dbReference type="KEGG" id="ahz:APS56_02965"/>
<accession>A0A0P0CIE9</accession>
<evidence type="ECO:0000259" key="9">
    <source>
        <dbReference type="Pfam" id="PF02838"/>
    </source>
</evidence>
<dbReference type="STRING" id="1736674.APS56_02965"/>
<keyword evidence="12" id="KW-1185">Reference proteome</keyword>
<name>A0A0P0CIE9_9FLAO</name>
<dbReference type="InterPro" id="IPR025705">
    <property type="entry name" value="Beta_hexosaminidase_sua/sub"/>
</dbReference>
<dbReference type="PRINTS" id="PR00738">
    <property type="entry name" value="GLHYDRLASE20"/>
</dbReference>
<dbReference type="SUPFAM" id="SSF55545">
    <property type="entry name" value="beta-N-acetylhexosaminidase-like domain"/>
    <property type="match status" value="1"/>
</dbReference>
<dbReference type="PATRIC" id="fig|1736674.3.peg.618"/>
<comment type="similarity">
    <text evidence="2">Belongs to the glycosyl hydrolase 20 family.</text>
</comment>
<dbReference type="EC" id="3.2.1.52" evidence="3"/>
<dbReference type="CDD" id="cd06563">
    <property type="entry name" value="GH20_chitobiase-like"/>
    <property type="match status" value="1"/>
</dbReference>
<evidence type="ECO:0000256" key="6">
    <source>
        <dbReference type="PIRSR" id="PIRSR625705-1"/>
    </source>
</evidence>
<dbReference type="GO" id="GO:0016020">
    <property type="term" value="C:membrane"/>
    <property type="evidence" value="ECO:0007669"/>
    <property type="project" value="TreeGrafter"/>
</dbReference>
<reference evidence="11 12" key="1">
    <citation type="submission" date="2015-10" db="EMBL/GenBank/DDBJ databases">
        <authorList>
            <person name="Gilbert D.G."/>
        </authorList>
    </citation>
    <scope>NUCLEOTIDE SEQUENCE [LARGE SCALE GENOMIC DNA]</scope>
    <source>
        <strain evidence="12">HZ-22</strain>
    </source>
</reference>
<sequence length="616" mass="70151">MKRILIFITIILLSVTGKAQENTFIPQPESVVFKEGVFNLSNTTKIYMPKQVESSFKPYVLEKLKFETGLDFVVETGKVKAKSNYIEFQKTKDKSVKEEGYILDVSDSKIIVKAKGFSGFFNGFQTLRQLVPIEKTLEIKLPNVTITDNPRFGWRGVLMDVSRHFHSKEFVMKQIDLLSSYKINVFHMHLTDDQGWRVEIKKYSKLTEKGAWRAERDDHWWSRKPATANEPKTVGGFYTQDDLKEIIAFAKTRNVEIIPEIDVPGHSKALVASYPELFCSDIDTTGVNFEVAVGGKAPNNTVCPASEFTYEFLEGVIEEIADLFPSKYLHIGGDECSKKDWKKSAMCAALMEENGLKDYEELQSYFIQRIHKIVEKQNKTMIGWDEVLSGNGVPGATIMAWRRGKYNPEVQAPREGYPTIMTSYLHSYISRVQGPTFMEPEGPNSVLPLSVVYNHEPVPAELTQEEAARVLGNQASLWGEFTPTGEHFEYMLYPRTLASAEVSWSKPEVKNWERFQKALEFKHFNRLKKEGVNVAKSLFTVYPVFGIDQLHNKAIVYLETEAVGYDIYYTLDGSDPTIEATKYTENFKAVPKSLLKAGLFNKKGELLGEITEIRLK</sequence>
<gene>
    <name evidence="11" type="ORF">APS56_02965</name>
</gene>
<proteinExistence type="inferred from homology"/>
<keyword evidence="4" id="KW-0378">Hydrolase</keyword>
<dbReference type="GO" id="GO:0004563">
    <property type="term" value="F:beta-N-acetylhexosaminidase activity"/>
    <property type="evidence" value="ECO:0007669"/>
    <property type="project" value="UniProtKB-EC"/>
</dbReference>
<feature type="domain" description="Beta-hexosaminidase bacterial type N-terminal" evidence="9">
    <location>
        <begin position="25"/>
        <end position="148"/>
    </location>
</feature>
<dbReference type="PANTHER" id="PTHR22600">
    <property type="entry name" value="BETA-HEXOSAMINIDASE"/>
    <property type="match status" value="1"/>
</dbReference>
<evidence type="ECO:0000256" key="5">
    <source>
        <dbReference type="ARBA" id="ARBA00023295"/>
    </source>
</evidence>
<evidence type="ECO:0000259" key="10">
    <source>
        <dbReference type="Pfam" id="PF13290"/>
    </source>
</evidence>
<feature type="chain" id="PRO_5006042625" description="beta-N-acetylhexosaminidase" evidence="7">
    <location>
        <begin position="20"/>
        <end position="616"/>
    </location>
</feature>
<evidence type="ECO:0000313" key="11">
    <source>
        <dbReference type="EMBL" id="ALJ04171.1"/>
    </source>
</evidence>
<evidence type="ECO:0000256" key="1">
    <source>
        <dbReference type="ARBA" id="ARBA00001231"/>
    </source>
</evidence>
<dbReference type="InterPro" id="IPR017853">
    <property type="entry name" value="GH"/>
</dbReference>
<evidence type="ECO:0000313" key="12">
    <source>
        <dbReference type="Proteomes" id="UP000057981"/>
    </source>
</evidence>
<dbReference type="PANTHER" id="PTHR22600:SF57">
    <property type="entry name" value="BETA-N-ACETYLHEXOSAMINIDASE"/>
    <property type="match status" value="1"/>
</dbReference>
<dbReference type="GO" id="GO:0005975">
    <property type="term" value="P:carbohydrate metabolic process"/>
    <property type="evidence" value="ECO:0007669"/>
    <property type="project" value="InterPro"/>
</dbReference>
<dbReference type="InterPro" id="IPR015883">
    <property type="entry name" value="Glyco_hydro_20_cat"/>
</dbReference>
<feature type="domain" description="Glycoside hydrolase family 20 catalytic" evidence="8">
    <location>
        <begin position="152"/>
        <end position="506"/>
    </location>
</feature>
<feature type="domain" description="GH29D-like beta-sandwich" evidence="10">
    <location>
        <begin position="553"/>
        <end position="604"/>
    </location>
</feature>
<evidence type="ECO:0000256" key="7">
    <source>
        <dbReference type="SAM" id="SignalP"/>
    </source>
</evidence>
<dbReference type="EMBL" id="CP012898">
    <property type="protein sequence ID" value="ALJ04171.1"/>
    <property type="molecule type" value="Genomic_DNA"/>
</dbReference>
<dbReference type="InterPro" id="IPR029018">
    <property type="entry name" value="Hex-like_dom2"/>
</dbReference>
<dbReference type="Gene3D" id="3.20.20.80">
    <property type="entry name" value="Glycosidases"/>
    <property type="match status" value="1"/>
</dbReference>
<protein>
    <recommendedName>
        <fullName evidence="3">beta-N-acetylhexosaminidase</fullName>
        <ecNumber evidence="3">3.2.1.52</ecNumber>
    </recommendedName>
</protein>
<dbReference type="OrthoDB" id="9763537at2"/>
<dbReference type="InterPro" id="IPR059177">
    <property type="entry name" value="GH29D-like_dom"/>
</dbReference>
<feature type="signal peptide" evidence="7">
    <location>
        <begin position="1"/>
        <end position="19"/>
    </location>
</feature>
<dbReference type="Gene3D" id="3.30.379.10">
    <property type="entry name" value="Chitobiase/beta-hexosaminidase domain 2-like"/>
    <property type="match status" value="1"/>
</dbReference>
<organism evidence="11 12">
    <name type="scientific">Pseudalgibacter alginicilyticus</name>
    <dbReference type="NCBI Taxonomy" id="1736674"/>
    <lineage>
        <taxon>Bacteria</taxon>
        <taxon>Pseudomonadati</taxon>
        <taxon>Bacteroidota</taxon>
        <taxon>Flavobacteriia</taxon>
        <taxon>Flavobacteriales</taxon>
        <taxon>Flavobacteriaceae</taxon>
        <taxon>Pseudalgibacter</taxon>
    </lineage>
</organism>
<keyword evidence="7" id="KW-0732">Signal</keyword>
<dbReference type="SUPFAM" id="SSF51445">
    <property type="entry name" value="(Trans)glycosidases"/>
    <property type="match status" value="1"/>
</dbReference>
<keyword evidence="5" id="KW-0326">Glycosidase</keyword>
<dbReference type="Pfam" id="PF13290">
    <property type="entry name" value="CHB_HEX_C_1"/>
    <property type="match status" value="1"/>
</dbReference>
<dbReference type="Pfam" id="PF02838">
    <property type="entry name" value="Glyco_hydro_20b"/>
    <property type="match status" value="1"/>
</dbReference>
<evidence type="ECO:0000259" key="8">
    <source>
        <dbReference type="Pfam" id="PF00728"/>
    </source>
</evidence>
<feature type="active site" description="Proton donor" evidence="6">
    <location>
        <position position="335"/>
    </location>
</feature>
<evidence type="ECO:0000256" key="4">
    <source>
        <dbReference type="ARBA" id="ARBA00022801"/>
    </source>
</evidence>
<dbReference type="AlphaFoldDB" id="A0A0P0CIE9"/>
<dbReference type="RefSeq" id="WP_054724632.1">
    <property type="nucleotide sequence ID" value="NZ_CP012898.1"/>
</dbReference>
<comment type="catalytic activity">
    <reaction evidence="1">
        <text>Hydrolysis of terminal non-reducing N-acetyl-D-hexosamine residues in N-acetyl-beta-D-hexosaminides.</text>
        <dbReference type="EC" id="3.2.1.52"/>
    </reaction>
</comment>
<evidence type="ECO:0000256" key="2">
    <source>
        <dbReference type="ARBA" id="ARBA00006285"/>
    </source>
</evidence>
<dbReference type="GO" id="GO:0030203">
    <property type="term" value="P:glycosaminoglycan metabolic process"/>
    <property type="evidence" value="ECO:0007669"/>
    <property type="project" value="TreeGrafter"/>
</dbReference>
<evidence type="ECO:0000256" key="3">
    <source>
        <dbReference type="ARBA" id="ARBA00012663"/>
    </source>
</evidence>
<dbReference type="InterPro" id="IPR015882">
    <property type="entry name" value="HEX_bac_N"/>
</dbReference>